<dbReference type="STRING" id="100225.SAMN05421595_0144"/>
<dbReference type="Pfam" id="PF00155">
    <property type="entry name" value="Aminotran_1_2"/>
    <property type="match status" value="1"/>
</dbReference>
<dbReference type="InterPro" id="IPR015421">
    <property type="entry name" value="PyrdxlP-dep_Trfase_major"/>
</dbReference>
<comment type="similarity">
    <text evidence="2">Belongs to the class-I pyridoxal-phosphate-dependent aminotransferase family.</text>
</comment>
<comment type="caution">
    <text evidence="7">The sequence shown here is derived from an EMBL/GenBank/DDBJ whole genome shotgun (WGS) entry which is preliminary data.</text>
</comment>
<dbReference type="Gene3D" id="3.90.1150.10">
    <property type="entry name" value="Aspartate Aminotransferase, domain 1"/>
    <property type="match status" value="1"/>
</dbReference>
<dbReference type="eggNOG" id="COG0436">
    <property type="taxonomic scope" value="Bacteria"/>
</dbReference>
<dbReference type="Proteomes" id="UP000008495">
    <property type="component" value="Unassembled WGS sequence"/>
</dbReference>
<dbReference type="EMBL" id="BAGZ01000017">
    <property type="protein sequence ID" value="GAB78929.1"/>
    <property type="molecule type" value="Genomic_DNA"/>
</dbReference>
<dbReference type="InterPro" id="IPR015422">
    <property type="entry name" value="PyrdxlP-dep_Trfase_small"/>
</dbReference>
<dbReference type="PANTHER" id="PTHR46383">
    <property type="entry name" value="ASPARTATE AMINOTRANSFERASE"/>
    <property type="match status" value="1"/>
</dbReference>
<accession>K6VQA3</accession>
<dbReference type="OrthoDB" id="4436468at2"/>
<dbReference type="InterPro" id="IPR015424">
    <property type="entry name" value="PyrdxlP-dep_Trfase"/>
</dbReference>
<reference evidence="7 8" key="1">
    <citation type="submission" date="2012-08" db="EMBL/GenBank/DDBJ databases">
        <title>Whole genome shotgun sequence of Austwickia chelonae NBRC 105200.</title>
        <authorList>
            <person name="Yoshida I."/>
            <person name="Hosoyama A."/>
            <person name="Tsuchikane K."/>
            <person name="Katsumata H."/>
            <person name="Ando Y."/>
            <person name="Ohji S."/>
            <person name="Hamada M."/>
            <person name="Tamura T."/>
            <person name="Yamazoe A."/>
            <person name="Yamazaki S."/>
            <person name="Fujita N."/>
        </authorList>
    </citation>
    <scope>NUCLEOTIDE SEQUENCE [LARGE SCALE GENOMIC DNA]</scope>
    <source>
        <strain evidence="7 8">NBRC 105200</strain>
    </source>
</reference>
<dbReference type="InterPro" id="IPR050596">
    <property type="entry name" value="AspAT/PAT-like"/>
</dbReference>
<evidence type="ECO:0000259" key="6">
    <source>
        <dbReference type="Pfam" id="PF00155"/>
    </source>
</evidence>
<dbReference type="Gene3D" id="3.40.640.10">
    <property type="entry name" value="Type I PLP-dependent aspartate aminotransferase-like (Major domain)"/>
    <property type="match status" value="1"/>
</dbReference>
<evidence type="ECO:0000256" key="1">
    <source>
        <dbReference type="ARBA" id="ARBA00001933"/>
    </source>
</evidence>
<evidence type="ECO:0000313" key="8">
    <source>
        <dbReference type="Proteomes" id="UP000008495"/>
    </source>
</evidence>
<sequence>MALAQRLQDLGTETAFAVSATAADWAARGNTVYPFHLGDIDLATPANIVEAMNKAIADGKTGYCPGAGIPQLREALAADINSLRGTDYSTDNVIVQPGGKPVITKFLQVVMNPGDEVLFPNPGFPIYESQIEYLGGKGLPYGYIPTESGFKLDFDRIRSLVTPKTKAIIYNDLQNPISAESTDAEREEVARFAQEHDLWVLSDEAYFETRYSGKSKSITSLDGMKDRTVILYTFSKKFAMTGWRLGAAIVPDALSAHFSTLNTNNESCTTHFVQYAGLAGLTGDQGEVQSILKTLEGRRDAAFDALTAIPGLKLAKPESTFYLFPDVTETMQRVGIEDLGEFAEAALHNTGCSFCTRNHFGRPLPGEDRKFIRIAYSGISAERITEGLGKLKEWVESK</sequence>
<dbReference type="RefSeq" id="WP_006503686.1">
    <property type="nucleotide sequence ID" value="NZ_BAGZ01000017.1"/>
</dbReference>
<organism evidence="7 8">
    <name type="scientific">Austwickia chelonae NBRC 105200</name>
    <dbReference type="NCBI Taxonomy" id="1184607"/>
    <lineage>
        <taxon>Bacteria</taxon>
        <taxon>Bacillati</taxon>
        <taxon>Actinomycetota</taxon>
        <taxon>Actinomycetes</taxon>
        <taxon>Micrococcales</taxon>
        <taxon>Dermatophilaceae</taxon>
        <taxon>Austwickia</taxon>
    </lineage>
</organism>
<keyword evidence="5" id="KW-0663">Pyridoxal phosphate</keyword>
<dbReference type="CDD" id="cd00609">
    <property type="entry name" value="AAT_like"/>
    <property type="match status" value="1"/>
</dbReference>
<gene>
    <name evidence="7" type="ORF">AUCHE_17_01430</name>
</gene>
<name>K6VQA3_9MICO</name>
<proteinExistence type="inferred from homology"/>
<evidence type="ECO:0000313" key="7">
    <source>
        <dbReference type="EMBL" id="GAB78929.1"/>
    </source>
</evidence>
<dbReference type="AlphaFoldDB" id="K6VQA3"/>
<protein>
    <submittedName>
        <fullName evidence="7">Putative aminotransferase</fullName>
    </submittedName>
</protein>
<comment type="cofactor">
    <cofactor evidence="1">
        <name>pyridoxal 5'-phosphate</name>
        <dbReference type="ChEBI" id="CHEBI:597326"/>
    </cofactor>
</comment>
<evidence type="ECO:0000256" key="4">
    <source>
        <dbReference type="ARBA" id="ARBA00022679"/>
    </source>
</evidence>
<keyword evidence="8" id="KW-1185">Reference proteome</keyword>
<keyword evidence="3 7" id="KW-0032">Aminotransferase</keyword>
<dbReference type="GO" id="GO:0030170">
    <property type="term" value="F:pyridoxal phosphate binding"/>
    <property type="evidence" value="ECO:0007669"/>
    <property type="project" value="InterPro"/>
</dbReference>
<dbReference type="SUPFAM" id="SSF53383">
    <property type="entry name" value="PLP-dependent transferases"/>
    <property type="match status" value="1"/>
</dbReference>
<evidence type="ECO:0000256" key="3">
    <source>
        <dbReference type="ARBA" id="ARBA00022576"/>
    </source>
</evidence>
<dbReference type="GO" id="GO:0006520">
    <property type="term" value="P:amino acid metabolic process"/>
    <property type="evidence" value="ECO:0007669"/>
    <property type="project" value="InterPro"/>
</dbReference>
<dbReference type="PANTHER" id="PTHR46383:SF1">
    <property type="entry name" value="ASPARTATE AMINOTRANSFERASE"/>
    <property type="match status" value="1"/>
</dbReference>
<dbReference type="InterPro" id="IPR004839">
    <property type="entry name" value="Aminotransferase_I/II_large"/>
</dbReference>
<dbReference type="GO" id="GO:0008483">
    <property type="term" value="F:transaminase activity"/>
    <property type="evidence" value="ECO:0007669"/>
    <property type="project" value="UniProtKB-KW"/>
</dbReference>
<keyword evidence="4 7" id="KW-0808">Transferase</keyword>
<feature type="domain" description="Aminotransferase class I/classII large" evidence="6">
    <location>
        <begin position="38"/>
        <end position="390"/>
    </location>
</feature>
<evidence type="ECO:0000256" key="5">
    <source>
        <dbReference type="ARBA" id="ARBA00022898"/>
    </source>
</evidence>
<evidence type="ECO:0000256" key="2">
    <source>
        <dbReference type="ARBA" id="ARBA00007441"/>
    </source>
</evidence>